<evidence type="ECO:0000259" key="2">
    <source>
        <dbReference type="Pfam" id="PF06439"/>
    </source>
</evidence>
<gene>
    <name evidence="3" type="ORF">Pla110_07960</name>
</gene>
<proteinExistence type="predicted"/>
<keyword evidence="1" id="KW-0732">Signal</keyword>
<dbReference type="EMBL" id="CP036281">
    <property type="protein sequence ID" value="QDU79092.1"/>
    <property type="molecule type" value="Genomic_DNA"/>
</dbReference>
<dbReference type="RefSeq" id="WP_144993426.1">
    <property type="nucleotide sequence ID" value="NZ_CP036281.1"/>
</dbReference>
<dbReference type="InterPro" id="IPR010496">
    <property type="entry name" value="AL/BT2_dom"/>
</dbReference>
<protein>
    <recommendedName>
        <fullName evidence="2">3-keto-alpha-glucoside-1,2-lyase/3-keto-2-hydroxy-glucal hydratase domain-containing protein</fullName>
    </recommendedName>
</protein>
<dbReference type="Pfam" id="PF06439">
    <property type="entry name" value="3keto-disac_hyd"/>
    <property type="match status" value="1"/>
</dbReference>
<sequence length="222" mass="24257" precursor="true">MKRVHLVLTSLSLLVLSALASAGEEDFVKLFDGGDLSAWHHEGADGIQTENITGYVVEDGILRCGPGGKYLLTPDKYEDFVFRLDYRLPEGGNNGVGIRTTIPGNPAFDGMEIQLLDDTAEKYNALADYQYNGSVYGILPAKRGHLKPLGEWNEMEITAIGSKVKVVLNGTTIVDGDIVEATKNGPLDKREHPGLLNETGHIVLCGHGDPVEFRNIRVKRIK</sequence>
<keyword evidence="4" id="KW-1185">Reference proteome</keyword>
<reference evidence="3 4" key="1">
    <citation type="submission" date="2019-02" db="EMBL/GenBank/DDBJ databases">
        <title>Deep-cultivation of Planctomycetes and their phenomic and genomic characterization uncovers novel biology.</title>
        <authorList>
            <person name="Wiegand S."/>
            <person name="Jogler M."/>
            <person name="Boedeker C."/>
            <person name="Pinto D."/>
            <person name="Vollmers J."/>
            <person name="Rivas-Marin E."/>
            <person name="Kohn T."/>
            <person name="Peeters S.H."/>
            <person name="Heuer A."/>
            <person name="Rast P."/>
            <person name="Oberbeckmann S."/>
            <person name="Bunk B."/>
            <person name="Jeske O."/>
            <person name="Meyerdierks A."/>
            <person name="Storesund J.E."/>
            <person name="Kallscheuer N."/>
            <person name="Luecker S."/>
            <person name="Lage O.M."/>
            <person name="Pohl T."/>
            <person name="Merkel B.J."/>
            <person name="Hornburger P."/>
            <person name="Mueller R.-W."/>
            <person name="Bruemmer F."/>
            <person name="Labrenz M."/>
            <person name="Spormann A.M."/>
            <person name="Op den Camp H."/>
            <person name="Overmann J."/>
            <person name="Amann R."/>
            <person name="Jetten M.S.M."/>
            <person name="Mascher T."/>
            <person name="Medema M.H."/>
            <person name="Devos D.P."/>
            <person name="Kaster A.-K."/>
            <person name="Ovreas L."/>
            <person name="Rohde M."/>
            <person name="Galperin M.Y."/>
            <person name="Jogler C."/>
        </authorList>
    </citation>
    <scope>NUCLEOTIDE SEQUENCE [LARGE SCALE GENOMIC DNA]</scope>
    <source>
        <strain evidence="3 4">Pla110</strain>
    </source>
</reference>
<evidence type="ECO:0000256" key="1">
    <source>
        <dbReference type="SAM" id="SignalP"/>
    </source>
</evidence>
<evidence type="ECO:0000313" key="3">
    <source>
        <dbReference type="EMBL" id="QDU79092.1"/>
    </source>
</evidence>
<dbReference type="KEGG" id="plon:Pla110_07960"/>
<dbReference type="OrthoDB" id="266976at2"/>
<feature type="domain" description="3-keto-alpha-glucoside-1,2-lyase/3-keto-2-hydroxy-glucal hydratase" evidence="2">
    <location>
        <begin position="26"/>
        <end position="219"/>
    </location>
</feature>
<evidence type="ECO:0000313" key="4">
    <source>
        <dbReference type="Proteomes" id="UP000317178"/>
    </source>
</evidence>
<dbReference type="GO" id="GO:0016787">
    <property type="term" value="F:hydrolase activity"/>
    <property type="evidence" value="ECO:0007669"/>
    <property type="project" value="InterPro"/>
</dbReference>
<feature type="signal peptide" evidence="1">
    <location>
        <begin position="1"/>
        <end position="22"/>
    </location>
</feature>
<feature type="chain" id="PRO_5022059503" description="3-keto-alpha-glucoside-1,2-lyase/3-keto-2-hydroxy-glucal hydratase domain-containing protein" evidence="1">
    <location>
        <begin position="23"/>
        <end position="222"/>
    </location>
</feature>
<dbReference type="Gene3D" id="2.60.120.560">
    <property type="entry name" value="Exo-inulinase, domain 1"/>
    <property type="match status" value="1"/>
</dbReference>
<dbReference type="Proteomes" id="UP000317178">
    <property type="component" value="Chromosome"/>
</dbReference>
<organism evidence="3 4">
    <name type="scientific">Polystyrenella longa</name>
    <dbReference type="NCBI Taxonomy" id="2528007"/>
    <lineage>
        <taxon>Bacteria</taxon>
        <taxon>Pseudomonadati</taxon>
        <taxon>Planctomycetota</taxon>
        <taxon>Planctomycetia</taxon>
        <taxon>Planctomycetales</taxon>
        <taxon>Planctomycetaceae</taxon>
        <taxon>Polystyrenella</taxon>
    </lineage>
</organism>
<dbReference type="AlphaFoldDB" id="A0A518CIP2"/>
<name>A0A518CIP2_9PLAN</name>
<accession>A0A518CIP2</accession>